<feature type="coiled-coil region" evidence="14">
    <location>
        <begin position="369"/>
        <end position="400"/>
    </location>
</feature>
<dbReference type="SUPFAM" id="SSF47384">
    <property type="entry name" value="Homodimeric domain of signal transducing histidine kinase"/>
    <property type="match status" value="1"/>
</dbReference>
<dbReference type="OrthoDB" id="9781147at2"/>
<keyword evidence="14" id="KW-0175">Coiled coil</keyword>
<dbReference type="SMART" id="SM00387">
    <property type="entry name" value="HATPase_c"/>
    <property type="match status" value="1"/>
</dbReference>
<dbReference type="InterPro" id="IPR017232">
    <property type="entry name" value="NtrY"/>
</dbReference>
<feature type="domain" description="HAMP" evidence="18">
    <location>
        <begin position="329"/>
        <end position="381"/>
    </location>
</feature>
<dbReference type="Pfam" id="PF19312">
    <property type="entry name" value="NtrY_N"/>
    <property type="match status" value="1"/>
</dbReference>
<dbReference type="GO" id="GO:0006355">
    <property type="term" value="P:regulation of DNA-templated transcription"/>
    <property type="evidence" value="ECO:0007669"/>
    <property type="project" value="InterPro"/>
</dbReference>
<dbReference type="GO" id="GO:0005524">
    <property type="term" value="F:ATP binding"/>
    <property type="evidence" value="ECO:0007669"/>
    <property type="project" value="UniProtKB-KW"/>
</dbReference>
<dbReference type="InterPro" id="IPR045671">
    <property type="entry name" value="NtrY-like_N"/>
</dbReference>
<organism evidence="19 20">
    <name type="scientific">Trichloromonas acetexigens</name>
    <dbReference type="NCBI Taxonomy" id="38815"/>
    <lineage>
        <taxon>Bacteria</taxon>
        <taxon>Pseudomonadati</taxon>
        <taxon>Thermodesulfobacteriota</taxon>
        <taxon>Desulfuromonadia</taxon>
        <taxon>Desulfuromonadales</taxon>
        <taxon>Trichloromonadaceae</taxon>
        <taxon>Trichloromonas</taxon>
    </lineage>
</organism>
<keyword evidence="11 15" id="KW-1133">Transmembrane helix</keyword>
<dbReference type="PROSITE" id="PS50885">
    <property type="entry name" value="HAMP"/>
    <property type="match status" value="1"/>
</dbReference>
<comment type="catalytic activity">
    <reaction evidence="1">
        <text>ATP + protein L-histidine = ADP + protein N-phospho-L-histidine.</text>
        <dbReference type="EC" id="2.7.13.3"/>
    </reaction>
</comment>
<evidence type="ECO:0000256" key="8">
    <source>
        <dbReference type="ARBA" id="ARBA00022741"/>
    </source>
</evidence>
<dbReference type="InterPro" id="IPR013767">
    <property type="entry name" value="PAS_fold"/>
</dbReference>
<dbReference type="InterPro" id="IPR036890">
    <property type="entry name" value="HATPase_C_sf"/>
</dbReference>
<evidence type="ECO:0000259" key="17">
    <source>
        <dbReference type="PROSITE" id="PS50112"/>
    </source>
</evidence>
<dbReference type="SUPFAM" id="SSF55785">
    <property type="entry name" value="PYP-like sensor domain (PAS domain)"/>
    <property type="match status" value="1"/>
</dbReference>
<feature type="transmembrane region" description="Helical" evidence="15">
    <location>
        <begin position="21"/>
        <end position="42"/>
    </location>
</feature>
<evidence type="ECO:0000256" key="3">
    <source>
        <dbReference type="ARBA" id="ARBA00012438"/>
    </source>
</evidence>
<evidence type="ECO:0000256" key="1">
    <source>
        <dbReference type="ARBA" id="ARBA00000085"/>
    </source>
</evidence>
<evidence type="ECO:0000256" key="6">
    <source>
        <dbReference type="ARBA" id="ARBA00022679"/>
    </source>
</evidence>
<dbReference type="RefSeq" id="WP_092057979.1">
    <property type="nucleotide sequence ID" value="NZ_FOJJ01000038.1"/>
</dbReference>
<feature type="transmembrane region" description="Helical" evidence="15">
    <location>
        <begin position="54"/>
        <end position="78"/>
    </location>
</feature>
<dbReference type="SMART" id="SM00304">
    <property type="entry name" value="HAMP"/>
    <property type="match status" value="1"/>
</dbReference>
<accession>A0A550JDG8</accession>
<dbReference type="Gene3D" id="3.30.450.20">
    <property type="entry name" value="PAS domain"/>
    <property type="match status" value="1"/>
</dbReference>
<keyword evidence="10" id="KW-0067">ATP-binding</keyword>
<evidence type="ECO:0000256" key="14">
    <source>
        <dbReference type="SAM" id="Coils"/>
    </source>
</evidence>
<keyword evidence="6" id="KW-0808">Transferase</keyword>
<keyword evidence="5" id="KW-0597">Phosphoprotein</keyword>
<dbReference type="PROSITE" id="PS50109">
    <property type="entry name" value="HIS_KIN"/>
    <property type="match status" value="1"/>
</dbReference>
<keyword evidence="4" id="KW-1003">Cell membrane</keyword>
<evidence type="ECO:0000256" key="7">
    <source>
        <dbReference type="ARBA" id="ARBA00022692"/>
    </source>
</evidence>
<protein>
    <recommendedName>
        <fullName evidence="3">histidine kinase</fullName>
        <ecNumber evidence="3">2.7.13.3</ecNumber>
    </recommendedName>
</protein>
<keyword evidence="9" id="KW-0418">Kinase</keyword>
<comment type="caution">
    <text evidence="19">The sequence shown here is derived from an EMBL/GenBank/DDBJ whole genome shotgun (WGS) entry which is preliminary data.</text>
</comment>
<dbReference type="InterPro" id="IPR003661">
    <property type="entry name" value="HisK_dim/P_dom"/>
</dbReference>
<dbReference type="AlphaFoldDB" id="A0A550JDG8"/>
<dbReference type="SUPFAM" id="SSF55874">
    <property type="entry name" value="ATPase domain of HSP90 chaperone/DNA topoisomerase II/histidine kinase"/>
    <property type="match status" value="1"/>
</dbReference>
<dbReference type="SUPFAM" id="SSF158472">
    <property type="entry name" value="HAMP domain-like"/>
    <property type="match status" value="1"/>
</dbReference>
<keyword evidence="20" id="KW-1185">Reference proteome</keyword>
<dbReference type="PROSITE" id="PS50112">
    <property type="entry name" value="PAS"/>
    <property type="match status" value="1"/>
</dbReference>
<keyword evidence="12" id="KW-0902">Two-component regulatory system</keyword>
<comment type="subcellular location">
    <subcellularLocation>
        <location evidence="2">Cell membrane</location>
        <topology evidence="2">Multi-pass membrane protein</topology>
    </subcellularLocation>
</comment>
<evidence type="ECO:0000256" key="4">
    <source>
        <dbReference type="ARBA" id="ARBA00022475"/>
    </source>
</evidence>
<evidence type="ECO:0000256" key="9">
    <source>
        <dbReference type="ARBA" id="ARBA00022777"/>
    </source>
</evidence>
<dbReference type="CDD" id="cd06225">
    <property type="entry name" value="HAMP"/>
    <property type="match status" value="1"/>
</dbReference>
<evidence type="ECO:0000259" key="18">
    <source>
        <dbReference type="PROSITE" id="PS50885"/>
    </source>
</evidence>
<dbReference type="PRINTS" id="PR00344">
    <property type="entry name" value="BCTRLSENSOR"/>
</dbReference>
<dbReference type="SMART" id="SM00388">
    <property type="entry name" value="HisKA"/>
    <property type="match status" value="1"/>
</dbReference>
<evidence type="ECO:0000256" key="13">
    <source>
        <dbReference type="ARBA" id="ARBA00023136"/>
    </source>
</evidence>
<dbReference type="Proteomes" id="UP000317155">
    <property type="component" value="Unassembled WGS sequence"/>
</dbReference>
<dbReference type="PANTHER" id="PTHR43065:SF42">
    <property type="entry name" value="TWO-COMPONENT SENSOR PPRA"/>
    <property type="match status" value="1"/>
</dbReference>
<name>A0A550JDG8_9BACT</name>
<dbReference type="PIRSF" id="PIRSF037532">
    <property type="entry name" value="STHK_NtrY"/>
    <property type="match status" value="1"/>
</dbReference>
<dbReference type="Gene3D" id="1.10.287.130">
    <property type="match status" value="1"/>
</dbReference>
<evidence type="ECO:0000259" key="16">
    <source>
        <dbReference type="PROSITE" id="PS50109"/>
    </source>
</evidence>
<dbReference type="InterPro" id="IPR000014">
    <property type="entry name" value="PAS"/>
</dbReference>
<dbReference type="Gene3D" id="3.30.565.10">
    <property type="entry name" value="Histidine kinase-like ATPase, C-terminal domain"/>
    <property type="match status" value="1"/>
</dbReference>
<keyword evidence="13 15" id="KW-0472">Membrane</keyword>
<dbReference type="Pfam" id="PF00672">
    <property type="entry name" value="HAMP"/>
    <property type="match status" value="1"/>
</dbReference>
<evidence type="ECO:0000256" key="5">
    <source>
        <dbReference type="ARBA" id="ARBA00022553"/>
    </source>
</evidence>
<feature type="transmembrane region" description="Helical" evidence="15">
    <location>
        <begin position="304"/>
        <end position="325"/>
    </location>
</feature>
<dbReference type="NCBIfam" id="TIGR00229">
    <property type="entry name" value="sensory_box"/>
    <property type="match status" value="1"/>
</dbReference>
<evidence type="ECO:0000256" key="15">
    <source>
        <dbReference type="SAM" id="Phobius"/>
    </source>
</evidence>
<keyword evidence="7 15" id="KW-0812">Transmembrane</keyword>
<dbReference type="GO" id="GO:0000155">
    <property type="term" value="F:phosphorelay sensor kinase activity"/>
    <property type="evidence" value="ECO:0007669"/>
    <property type="project" value="InterPro"/>
</dbReference>
<evidence type="ECO:0000256" key="11">
    <source>
        <dbReference type="ARBA" id="ARBA00022989"/>
    </source>
</evidence>
<dbReference type="CDD" id="cd00130">
    <property type="entry name" value="PAS"/>
    <property type="match status" value="1"/>
</dbReference>
<sequence>MSTPHVPQSDPTENRKRRREWLLILALLVLVAIFSNFESQLLDLSSKLPLSNTILVLALINVNILLILLFLFLVFRNLFKLILDRRSNVPGARLRSKLVVAFVSLSLIPTLLLFFVSAGFITSSIESWFNTQVETSLQEALEVAEIYYETSAANALYYAEQLANTIRQEKLLNEENLPRLKELIKTKQQEYNLGVVEVFSSTYEELVRAANPQIPTAEFTDPGSENIREGLQGKRFTRITPIGKADLIRGIVPVRSNWNPEDVVAVVVVNYYVPHSLVKKMKEISSSYEQYKETKLLKNKIKKGYVAVLLLIALVIVFLATWFGFRLARGITVPIQELAQATSRVADGDLTVQIEQLGDDEIGSLVKAFNQMTDDLRKGQEEIRKANQDLQATYAEIDQRRRYMETVLKNVTAGVISVDQDGFISTINKSAENLLKIQPGQIVGRSFWDVVSVEHLPMVKEFLKDLKLSGKDSIRKQVTIPVQENRVTFLFNITTLRDENQEFLGTVVVFDDLTHIIKAQRMAAWREVARRIAHEIKNPLTPIQLSAQRLRRRYLDRFSDDDKVFDECTRMIVTQVDELKNLVNEFSNFARMPAGNPTLNNLNELISETLILYQEGHKDIRFIFEPGREIPPFSLDREQIKRVLINLFENAISAVQEIASPTITVETSYNPSLQMVTFAVIDNGCGIHPDDKPRLFEPYFSTKKTGSGLGLAIVSTIVSDHHGYIRVKDNPPQGTKFIVELPVSENSLPA</sequence>
<evidence type="ECO:0000313" key="19">
    <source>
        <dbReference type="EMBL" id="TRO81249.1"/>
    </source>
</evidence>
<dbReference type="Pfam" id="PF02518">
    <property type="entry name" value="HATPase_c"/>
    <property type="match status" value="1"/>
</dbReference>
<keyword evidence="8" id="KW-0547">Nucleotide-binding</keyword>
<dbReference type="GO" id="GO:0005886">
    <property type="term" value="C:plasma membrane"/>
    <property type="evidence" value="ECO:0007669"/>
    <property type="project" value="UniProtKB-SubCell"/>
</dbReference>
<feature type="domain" description="PAS" evidence="17">
    <location>
        <begin position="400"/>
        <end position="470"/>
    </location>
</feature>
<evidence type="ECO:0000256" key="12">
    <source>
        <dbReference type="ARBA" id="ARBA00023012"/>
    </source>
</evidence>
<dbReference type="InterPro" id="IPR004358">
    <property type="entry name" value="Sig_transdc_His_kin-like_C"/>
</dbReference>
<dbReference type="SMART" id="SM00091">
    <property type="entry name" value="PAS"/>
    <property type="match status" value="1"/>
</dbReference>
<dbReference type="Pfam" id="PF00512">
    <property type="entry name" value="HisKA"/>
    <property type="match status" value="1"/>
</dbReference>
<evidence type="ECO:0000256" key="2">
    <source>
        <dbReference type="ARBA" id="ARBA00004651"/>
    </source>
</evidence>
<dbReference type="EC" id="2.7.13.3" evidence="3"/>
<proteinExistence type="predicted"/>
<feature type="domain" description="Histidine kinase" evidence="16">
    <location>
        <begin position="531"/>
        <end position="745"/>
    </location>
</feature>
<dbReference type="Pfam" id="PF00989">
    <property type="entry name" value="PAS"/>
    <property type="match status" value="1"/>
</dbReference>
<dbReference type="CDD" id="cd00082">
    <property type="entry name" value="HisKA"/>
    <property type="match status" value="1"/>
</dbReference>
<dbReference type="InterPro" id="IPR003660">
    <property type="entry name" value="HAMP_dom"/>
</dbReference>
<gene>
    <name evidence="19" type="ORF">FL622_10100</name>
</gene>
<dbReference type="InterPro" id="IPR035965">
    <property type="entry name" value="PAS-like_dom_sf"/>
</dbReference>
<evidence type="ECO:0000256" key="10">
    <source>
        <dbReference type="ARBA" id="ARBA00022840"/>
    </source>
</evidence>
<dbReference type="Gene3D" id="6.10.340.10">
    <property type="match status" value="1"/>
</dbReference>
<evidence type="ECO:0000313" key="20">
    <source>
        <dbReference type="Proteomes" id="UP000317155"/>
    </source>
</evidence>
<dbReference type="InterPro" id="IPR005467">
    <property type="entry name" value="His_kinase_dom"/>
</dbReference>
<dbReference type="InterPro" id="IPR036097">
    <property type="entry name" value="HisK_dim/P_sf"/>
</dbReference>
<dbReference type="EMBL" id="VJVV01000006">
    <property type="protein sequence ID" value="TRO81249.1"/>
    <property type="molecule type" value="Genomic_DNA"/>
</dbReference>
<dbReference type="InterPro" id="IPR003594">
    <property type="entry name" value="HATPase_dom"/>
</dbReference>
<dbReference type="PANTHER" id="PTHR43065">
    <property type="entry name" value="SENSOR HISTIDINE KINASE"/>
    <property type="match status" value="1"/>
</dbReference>
<reference evidence="19 20" key="1">
    <citation type="submission" date="2019-07" db="EMBL/GenBank/DDBJ databases">
        <title>Insights of Desulfuromonas acetexigens electromicrobiology.</title>
        <authorList>
            <person name="Katuri K."/>
            <person name="Sapireddy V."/>
            <person name="Shaw D.R."/>
            <person name="Saikaly P."/>
        </authorList>
    </citation>
    <scope>NUCLEOTIDE SEQUENCE [LARGE SCALE GENOMIC DNA]</scope>
    <source>
        <strain evidence="19 20">2873</strain>
    </source>
</reference>